<comment type="caution">
    <text evidence="1">The sequence shown here is derived from an EMBL/GenBank/DDBJ whole genome shotgun (WGS) entry which is preliminary data.</text>
</comment>
<sequence>MSTLAPMFSLDDFEETRTVWEPIYGDPITHACRDCGKRTSFDQGGGIPGVGGFTVCDGCAQIDQCRLQVCTPVIERRKAASYFVVPELAHCNDCYWFVLEPSTISGETITADDLIDMCAEHARPRHVSHWGESHLVEAHDGLVRKQAQRRAKYLAERAA</sequence>
<name>A0ABP7F4Y2_9MICO</name>
<dbReference type="EMBL" id="BAABAE010000001">
    <property type="protein sequence ID" value="GAA3730391.1"/>
    <property type="molecule type" value="Genomic_DNA"/>
</dbReference>
<proteinExistence type="predicted"/>
<gene>
    <name evidence="1" type="ORF">GCM10022239_03730</name>
</gene>
<organism evidence="1 2">
    <name type="scientific">Leifsonella bigeumensis</name>
    <dbReference type="NCBI Taxonomy" id="433643"/>
    <lineage>
        <taxon>Bacteria</taxon>
        <taxon>Bacillati</taxon>
        <taxon>Actinomycetota</taxon>
        <taxon>Actinomycetes</taxon>
        <taxon>Micrococcales</taxon>
        <taxon>Microbacteriaceae</taxon>
        <taxon>Leifsonella</taxon>
    </lineage>
</organism>
<dbReference type="RefSeq" id="WP_344753115.1">
    <property type="nucleotide sequence ID" value="NZ_BAABAE010000001.1"/>
</dbReference>
<evidence type="ECO:0000313" key="2">
    <source>
        <dbReference type="Proteomes" id="UP001501004"/>
    </source>
</evidence>
<dbReference type="Proteomes" id="UP001501004">
    <property type="component" value="Unassembled WGS sequence"/>
</dbReference>
<keyword evidence="2" id="KW-1185">Reference proteome</keyword>
<reference evidence="2" key="1">
    <citation type="journal article" date="2019" name="Int. J. Syst. Evol. Microbiol.">
        <title>The Global Catalogue of Microorganisms (GCM) 10K type strain sequencing project: providing services to taxonomists for standard genome sequencing and annotation.</title>
        <authorList>
            <consortium name="The Broad Institute Genomics Platform"/>
            <consortium name="The Broad Institute Genome Sequencing Center for Infectious Disease"/>
            <person name="Wu L."/>
            <person name="Ma J."/>
        </authorList>
    </citation>
    <scope>NUCLEOTIDE SEQUENCE [LARGE SCALE GENOMIC DNA]</scope>
    <source>
        <strain evidence="2">JCM 16949</strain>
    </source>
</reference>
<accession>A0ABP7F4Y2</accession>
<protein>
    <submittedName>
        <fullName evidence="1">Uncharacterized protein</fullName>
    </submittedName>
</protein>
<evidence type="ECO:0000313" key="1">
    <source>
        <dbReference type="EMBL" id="GAA3730391.1"/>
    </source>
</evidence>